<proteinExistence type="predicted"/>
<dbReference type="Pfam" id="PF10116">
    <property type="entry name" value="Host_attach"/>
    <property type="match status" value="1"/>
</dbReference>
<gene>
    <name evidence="1" type="ORF">A3J48_03210</name>
</gene>
<dbReference type="AlphaFoldDB" id="A0A1F5P836"/>
<sequence length="174" mass="19722">MKISLDYPRFSKNTLLVVTGEQEARFFHALGRGLNEIDDFKIAKPKFTDREGLFANSSGHGTLLQRGAGYDNQDEKVKQDFKKSLKQVLAYIARDYEVEQVYIFAPPQAQPPVLASFPPNLSGKISLIFDGDFTQHHPNILLDKIDKSNKVQEGFEKNPAIKEEALKILQRSEK</sequence>
<comment type="caution">
    <text evidence="1">The sequence shown here is derived from an EMBL/GenBank/DDBJ whole genome shotgun (WGS) entry which is preliminary data.</text>
</comment>
<evidence type="ECO:0000313" key="1">
    <source>
        <dbReference type="EMBL" id="OGE86015.1"/>
    </source>
</evidence>
<dbReference type="Proteomes" id="UP000176786">
    <property type="component" value="Unassembled WGS sequence"/>
</dbReference>
<evidence type="ECO:0000313" key="2">
    <source>
        <dbReference type="Proteomes" id="UP000176786"/>
    </source>
</evidence>
<accession>A0A1F5P836</accession>
<reference evidence="1 2" key="1">
    <citation type="journal article" date="2016" name="Nat. Commun.">
        <title>Thousands of microbial genomes shed light on interconnected biogeochemical processes in an aquifer system.</title>
        <authorList>
            <person name="Anantharaman K."/>
            <person name="Brown C.T."/>
            <person name="Hug L.A."/>
            <person name="Sharon I."/>
            <person name="Castelle C.J."/>
            <person name="Probst A.J."/>
            <person name="Thomas B.C."/>
            <person name="Singh A."/>
            <person name="Wilkins M.J."/>
            <person name="Karaoz U."/>
            <person name="Brodie E.L."/>
            <person name="Williams K.H."/>
            <person name="Hubbard S.S."/>
            <person name="Banfield J.F."/>
        </authorList>
    </citation>
    <scope>NUCLEOTIDE SEQUENCE [LARGE SCALE GENOMIC DNA]</scope>
</reference>
<protein>
    <submittedName>
        <fullName evidence="1">Uncharacterized protein</fullName>
    </submittedName>
</protein>
<dbReference type="EMBL" id="MFES01000016">
    <property type="protein sequence ID" value="OGE86015.1"/>
    <property type="molecule type" value="Genomic_DNA"/>
</dbReference>
<dbReference type="InterPro" id="IPR019291">
    <property type="entry name" value="Host_attachment_protein"/>
</dbReference>
<name>A0A1F5P836_9BACT</name>
<organism evidence="1 2">
    <name type="scientific">Candidatus Doudnabacteria bacterium RIFCSPHIGHO2_02_FULL_46_11</name>
    <dbReference type="NCBI Taxonomy" id="1817832"/>
    <lineage>
        <taxon>Bacteria</taxon>
        <taxon>Candidatus Doudnaibacteriota</taxon>
    </lineage>
</organism>